<keyword evidence="2" id="KW-0472">Membrane</keyword>
<feature type="transmembrane region" description="Helical" evidence="2">
    <location>
        <begin position="233"/>
        <end position="256"/>
    </location>
</feature>
<protein>
    <submittedName>
        <fullName evidence="4">Putative membrane protein</fullName>
    </submittedName>
</protein>
<keyword evidence="2" id="KW-0812">Transmembrane</keyword>
<dbReference type="InterPro" id="IPR014529">
    <property type="entry name" value="UCP026631"/>
</dbReference>
<dbReference type="Proteomes" id="UP000184428">
    <property type="component" value="Unassembled WGS sequence"/>
</dbReference>
<organism evidence="4 5">
    <name type="scientific">Geodermatophilus obscurus</name>
    <dbReference type="NCBI Taxonomy" id="1861"/>
    <lineage>
        <taxon>Bacteria</taxon>
        <taxon>Bacillati</taxon>
        <taxon>Actinomycetota</taxon>
        <taxon>Actinomycetes</taxon>
        <taxon>Geodermatophilales</taxon>
        <taxon>Geodermatophilaceae</taxon>
        <taxon>Geodermatophilus</taxon>
    </lineage>
</organism>
<name>A0A1M7UYU5_9ACTN</name>
<feature type="transmembrane region" description="Helical" evidence="2">
    <location>
        <begin position="46"/>
        <end position="69"/>
    </location>
</feature>
<dbReference type="PANTHER" id="PTHR34473">
    <property type="entry name" value="UPF0699 TRANSMEMBRANE PROTEIN YDBS"/>
    <property type="match status" value="1"/>
</dbReference>
<accession>A0A1M7UYU5</accession>
<dbReference type="AlphaFoldDB" id="A0A1M7UYU5"/>
<evidence type="ECO:0000256" key="2">
    <source>
        <dbReference type="SAM" id="Phobius"/>
    </source>
</evidence>
<dbReference type="Pfam" id="PF03703">
    <property type="entry name" value="bPH_2"/>
    <property type="match status" value="2"/>
</dbReference>
<feature type="domain" description="YdbS-like PH" evidence="3">
    <location>
        <begin position="68"/>
        <end position="149"/>
    </location>
</feature>
<evidence type="ECO:0000256" key="1">
    <source>
        <dbReference type="SAM" id="MobiDB-lite"/>
    </source>
</evidence>
<dbReference type="PIRSF" id="PIRSF026631">
    <property type="entry name" value="UCP026631"/>
    <property type="match status" value="1"/>
</dbReference>
<keyword evidence="2" id="KW-1133">Transmembrane helix</keyword>
<dbReference type="OrthoDB" id="4121259at2"/>
<feature type="transmembrane region" description="Helical" evidence="2">
    <location>
        <begin position="358"/>
        <end position="376"/>
    </location>
</feature>
<evidence type="ECO:0000313" key="5">
    <source>
        <dbReference type="Proteomes" id="UP000184428"/>
    </source>
</evidence>
<dbReference type="PANTHER" id="PTHR34473:SF2">
    <property type="entry name" value="UPF0699 TRANSMEMBRANE PROTEIN YDBT"/>
    <property type="match status" value="1"/>
</dbReference>
<feature type="region of interest" description="Disordered" evidence="1">
    <location>
        <begin position="155"/>
        <end position="177"/>
    </location>
</feature>
<gene>
    <name evidence="4" type="ORF">SAMN05660350_04373</name>
</gene>
<feature type="transmembrane region" description="Helical" evidence="2">
    <location>
        <begin position="188"/>
        <end position="213"/>
    </location>
</feature>
<sequence length="493" mass="51833">MTTADTQPRRTSPRVVLVHTATFRQARQLVPVLIPVAAVVGLDDGLLTVVVMAVVITALSLAGAVLSWWRFGYADGPTAVVVTRGLLARSVRTVPNDRIRGVEVETPPLHRLLGLVRVRIDAAAGSVGTNEEELVVDGVPRAEGDRLRARLLSRRPAGVPAPDGEPGGGTDGGAPPVEEELSRFQPRWLLYAPLVGSYLVVPLAAIGTLFRLVQELPDAVVPDFAGPEPSPPVLVAALVAAVPLLALTAVVGAAVVNWRYRLVRRGGSLVAVRGLLTRRHTELEVDRIRGGTLSEGLGMRWVRAARVNALVTGLGQANRRGQLLPLGPRAEALRLLGRLVEYPGPLTGHPPAALRRRLVRALAAGLLVTAAGVWAAAVLGWWWVPVAGVVLSVLGVPMGIGRFHALGHGAGPRSFSVRSGWLVREQAVLQRRAVVGWQVQQSVFQRRAGLATVVACVGAGSGGYAAVDMAAAEVPVFTAAASSGTWAGTLAPH</sequence>
<reference evidence="4 5" key="1">
    <citation type="submission" date="2016-12" db="EMBL/GenBank/DDBJ databases">
        <authorList>
            <person name="Song W.-J."/>
            <person name="Kurnit D.M."/>
        </authorList>
    </citation>
    <scope>NUCLEOTIDE SEQUENCE [LARGE SCALE GENOMIC DNA]</scope>
    <source>
        <strain evidence="4 5">DSM 43162</strain>
    </source>
</reference>
<dbReference type="EMBL" id="FRDM01000040">
    <property type="protein sequence ID" value="SHN88139.1"/>
    <property type="molecule type" value="Genomic_DNA"/>
</dbReference>
<dbReference type="InterPro" id="IPR005182">
    <property type="entry name" value="YdbS-like_PH"/>
</dbReference>
<dbReference type="RefSeq" id="WP_072920749.1">
    <property type="nucleotide sequence ID" value="NZ_FRDM01000040.1"/>
</dbReference>
<evidence type="ECO:0000259" key="3">
    <source>
        <dbReference type="Pfam" id="PF03703"/>
    </source>
</evidence>
<feature type="domain" description="YdbS-like PH" evidence="3">
    <location>
        <begin position="413"/>
        <end position="473"/>
    </location>
</feature>
<proteinExistence type="predicted"/>
<evidence type="ECO:0000313" key="4">
    <source>
        <dbReference type="EMBL" id="SHN88139.1"/>
    </source>
</evidence>